<feature type="region of interest" description="Disordered" evidence="1">
    <location>
        <begin position="36"/>
        <end position="108"/>
    </location>
</feature>
<dbReference type="AlphaFoldDB" id="A0A3P7EQI7"/>
<evidence type="ECO:0000313" key="3">
    <source>
        <dbReference type="Proteomes" id="UP000274429"/>
    </source>
</evidence>
<gene>
    <name evidence="2" type="ORF">TTAC_LOCUS3179</name>
</gene>
<keyword evidence="3" id="KW-1185">Reference proteome</keyword>
<name>A0A3P7EQI7_HYDTA</name>
<sequence length="183" mass="20120">MPRIQQHLTENINERRKSGITKAVYLTDLYANAKHEGIGGENKKLQDEKEEAPPDLTATMQSPSASMKSNTKPEILFLNSGDGKEDVKIEPTSNEPERAGIPSGGPNRKANHDPFVIAHFPYLTSNCYKLNLKRCDEEFAGTTLSPDSRSGIFGLQIQRSHMNNFVDGLDGKRAGGHNSSHSS</sequence>
<feature type="compositionally biased region" description="Basic and acidic residues" evidence="1">
    <location>
        <begin position="36"/>
        <end position="47"/>
    </location>
</feature>
<evidence type="ECO:0000256" key="1">
    <source>
        <dbReference type="SAM" id="MobiDB-lite"/>
    </source>
</evidence>
<reference evidence="2 3" key="1">
    <citation type="submission" date="2018-11" db="EMBL/GenBank/DDBJ databases">
        <authorList>
            <consortium name="Pathogen Informatics"/>
        </authorList>
    </citation>
    <scope>NUCLEOTIDE SEQUENCE [LARGE SCALE GENOMIC DNA]</scope>
</reference>
<accession>A0A3P7EQI7</accession>
<proteinExistence type="predicted"/>
<dbReference type="Proteomes" id="UP000274429">
    <property type="component" value="Unassembled WGS sequence"/>
</dbReference>
<organism evidence="2 3">
    <name type="scientific">Hydatigena taeniaeformis</name>
    <name type="common">Feline tapeworm</name>
    <name type="synonym">Taenia taeniaeformis</name>
    <dbReference type="NCBI Taxonomy" id="6205"/>
    <lineage>
        <taxon>Eukaryota</taxon>
        <taxon>Metazoa</taxon>
        <taxon>Spiralia</taxon>
        <taxon>Lophotrochozoa</taxon>
        <taxon>Platyhelminthes</taxon>
        <taxon>Cestoda</taxon>
        <taxon>Eucestoda</taxon>
        <taxon>Cyclophyllidea</taxon>
        <taxon>Taeniidae</taxon>
        <taxon>Hydatigera</taxon>
    </lineage>
</organism>
<feature type="compositionally biased region" description="Polar residues" evidence="1">
    <location>
        <begin position="58"/>
        <end position="72"/>
    </location>
</feature>
<dbReference type="EMBL" id="UYWX01002029">
    <property type="protein sequence ID" value="VDM22116.1"/>
    <property type="molecule type" value="Genomic_DNA"/>
</dbReference>
<protein>
    <submittedName>
        <fullName evidence="2">Uncharacterized protein</fullName>
    </submittedName>
</protein>
<evidence type="ECO:0000313" key="2">
    <source>
        <dbReference type="EMBL" id="VDM22116.1"/>
    </source>
</evidence>